<gene>
    <name evidence="1" type="ORF">SCALOS_LOCUS11018</name>
</gene>
<sequence>NFDVVFVDNSGKLNLLSGMTKIALEQIQYEARIAMEYFNENKAGRFEALFLQKLDDIKPRYDNVTKQLDYHDPFIHFARTIPVQLKQGLTNRVNLITINYSQLPTWSTSSKPQTYLLSNFKLYI</sequence>
<comment type="caution">
    <text evidence="1">The sequence shown here is derived from an EMBL/GenBank/DDBJ whole genome shotgun (WGS) entry which is preliminary data.</text>
</comment>
<protein>
    <submittedName>
        <fullName evidence="1">10760_t:CDS:1</fullName>
    </submittedName>
</protein>
<feature type="non-terminal residue" evidence="1">
    <location>
        <position position="1"/>
    </location>
</feature>
<reference evidence="1" key="1">
    <citation type="submission" date="2021-06" db="EMBL/GenBank/DDBJ databases">
        <authorList>
            <person name="Kallberg Y."/>
            <person name="Tangrot J."/>
            <person name="Rosling A."/>
        </authorList>
    </citation>
    <scope>NUCLEOTIDE SEQUENCE</scope>
    <source>
        <strain evidence="1">AU212A</strain>
    </source>
</reference>
<dbReference type="EMBL" id="CAJVPM010044758">
    <property type="protein sequence ID" value="CAG8714813.1"/>
    <property type="molecule type" value="Genomic_DNA"/>
</dbReference>
<evidence type="ECO:0000313" key="2">
    <source>
        <dbReference type="Proteomes" id="UP000789860"/>
    </source>
</evidence>
<accession>A0ACA9PRP3</accession>
<proteinExistence type="predicted"/>
<evidence type="ECO:0000313" key="1">
    <source>
        <dbReference type="EMBL" id="CAG8714813.1"/>
    </source>
</evidence>
<feature type="non-terminal residue" evidence="1">
    <location>
        <position position="124"/>
    </location>
</feature>
<dbReference type="Proteomes" id="UP000789860">
    <property type="component" value="Unassembled WGS sequence"/>
</dbReference>
<organism evidence="1 2">
    <name type="scientific">Scutellospora calospora</name>
    <dbReference type="NCBI Taxonomy" id="85575"/>
    <lineage>
        <taxon>Eukaryota</taxon>
        <taxon>Fungi</taxon>
        <taxon>Fungi incertae sedis</taxon>
        <taxon>Mucoromycota</taxon>
        <taxon>Glomeromycotina</taxon>
        <taxon>Glomeromycetes</taxon>
        <taxon>Diversisporales</taxon>
        <taxon>Gigasporaceae</taxon>
        <taxon>Scutellospora</taxon>
    </lineage>
</organism>
<name>A0ACA9PRP3_9GLOM</name>
<keyword evidence="2" id="KW-1185">Reference proteome</keyword>